<dbReference type="GO" id="GO:0004326">
    <property type="term" value="F:tetrahydrofolylpolyglutamate synthase activity"/>
    <property type="evidence" value="ECO:0007669"/>
    <property type="project" value="UniProtKB-EC"/>
</dbReference>
<sequence>MSQPPLSASPAVTLPTSPPVTLADWLAWIERLHPRNIELGLERVRAVADRLELRLPCTVITVAGTNGKGSTCAMLEAILLHAGYRVALYTSPHLVHFNERARLDGAPATDAQLLPHFEAVEHARGDTALTYFEFTTLAILRLFAQAAPDVAILEVGLGGRLDAVNVVDADCAIVTCIDIDHTDFLGDTREKIGWEKAHVFRTGRPAICSDPVPPTSLVEYAREIDADLWLFGRDFNYSGDRQQWSYGGRGQRRSSLAYPALRGANQLLNASGVLAALEALRERLPVSQQAVRQGFATVELPGRFQVLPGRPPVVLDVAHNPHAAAHLANNLDGMGPSRTTWGVFGAMADKDIEAMVGHLKSRIQNWLLVDLPGERAASAETLVQRLAAAGVSAAGDRLVETYPTPRDALASARERAGQDDRIVVFGSFLTVADVLDSRRSRG</sequence>
<evidence type="ECO:0000313" key="27">
    <source>
        <dbReference type="Proteomes" id="UP000532440"/>
    </source>
</evidence>
<name>A0A7W8HFR2_9BURK</name>
<dbReference type="EMBL" id="JACHGB010000002">
    <property type="protein sequence ID" value="MBB5271277.1"/>
    <property type="molecule type" value="Genomic_DNA"/>
</dbReference>
<dbReference type="GO" id="GO:0005524">
    <property type="term" value="F:ATP binding"/>
    <property type="evidence" value="ECO:0007669"/>
    <property type="project" value="UniProtKB-KW"/>
</dbReference>
<evidence type="ECO:0000256" key="19">
    <source>
        <dbReference type="ARBA" id="ARBA00047493"/>
    </source>
</evidence>
<evidence type="ECO:0000256" key="2">
    <source>
        <dbReference type="ARBA" id="ARBA00002714"/>
    </source>
</evidence>
<dbReference type="NCBIfam" id="NF008101">
    <property type="entry name" value="PRK10846.1"/>
    <property type="match status" value="1"/>
</dbReference>
<dbReference type="InterPro" id="IPR001645">
    <property type="entry name" value="Folylpolyglutamate_synth"/>
</dbReference>
<comment type="cofactor">
    <cofactor evidence="1">
        <name>Mg(2+)</name>
        <dbReference type="ChEBI" id="CHEBI:18420"/>
    </cofactor>
</comment>
<dbReference type="GO" id="GO:0046654">
    <property type="term" value="P:tetrahydrofolate biosynthetic process"/>
    <property type="evidence" value="ECO:0007669"/>
    <property type="project" value="UniProtKB-UniPathway"/>
</dbReference>
<dbReference type="InterPro" id="IPR036615">
    <property type="entry name" value="Mur_ligase_C_dom_sf"/>
</dbReference>
<evidence type="ECO:0000256" key="7">
    <source>
        <dbReference type="ARBA" id="ARBA00013023"/>
    </source>
</evidence>
<evidence type="ECO:0000256" key="21">
    <source>
        <dbReference type="ARBA" id="ARBA00049035"/>
    </source>
</evidence>
<dbReference type="Proteomes" id="UP000532440">
    <property type="component" value="Unassembled WGS sequence"/>
</dbReference>
<evidence type="ECO:0000256" key="16">
    <source>
        <dbReference type="ARBA" id="ARBA00030048"/>
    </source>
</evidence>
<dbReference type="PANTHER" id="PTHR11136:SF0">
    <property type="entry name" value="DIHYDROFOLATE SYNTHETASE-RELATED"/>
    <property type="match status" value="1"/>
</dbReference>
<comment type="pathway">
    <text evidence="3">Cofactor biosynthesis; tetrahydrofolate biosynthesis; 7,8-dihydrofolate from 2-amino-4-hydroxy-6-hydroxymethyl-7,8-dihydropteridine diphosphate and 4-aminobenzoate: step 2/2.</text>
</comment>
<dbReference type="Pfam" id="PF08245">
    <property type="entry name" value="Mur_ligase_M"/>
    <property type="match status" value="1"/>
</dbReference>
<dbReference type="RefSeq" id="WP_343060666.1">
    <property type="nucleotide sequence ID" value="NZ_BAABEW010000017.1"/>
</dbReference>
<evidence type="ECO:0000256" key="18">
    <source>
        <dbReference type="ARBA" id="ARBA00032510"/>
    </source>
</evidence>
<dbReference type="InterPro" id="IPR004101">
    <property type="entry name" value="Mur_ligase_C"/>
</dbReference>
<comment type="catalytic activity">
    <reaction evidence="19">
        <text>(6S)-5,6,7,8-tetrahydrofolyl-(gamma-L-Glu)(n) + L-glutamate + ATP = (6S)-5,6,7,8-tetrahydrofolyl-(gamma-L-Glu)(n+1) + ADP + phosphate + H(+)</text>
        <dbReference type="Rhea" id="RHEA:10580"/>
        <dbReference type="Rhea" id="RHEA-COMP:14738"/>
        <dbReference type="Rhea" id="RHEA-COMP:14740"/>
        <dbReference type="ChEBI" id="CHEBI:15378"/>
        <dbReference type="ChEBI" id="CHEBI:29985"/>
        <dbReference type="ChEBI" id="CHEBI:30616"/>
        <dbReference type="ChEBI" id="CHEBI:43474"/>
        <dbReference type="ChEBI" id="CHEBI:141005"/>
        <dbReference type="ChEBI" id="CHEBI:456216"/>
        <dbReference type="EC" id="6.3.2.17"/>
    </reaction>
</comment>
<keyword evidence="27" id="KW-1185">Reference proteome</keyword>
<dbReference type="PANTHER" id="PTHR11136">
    <property type="entry name" value="FOLYLPOLYGLUTAMATE SYNTHASE-RELATED"/>
    <property type="match status" value="1"/>
</dbReference>
<evidence type="ECO:0000256" key="6">
    <source>
        <dbReference type="ARBA" id="ARBA00011245"/>
    </source>
</evidence>
<comment type="pathway">
    <text evidence="4">Cofactor biosynthesis; tetrahydrofolylpolyglutamate biosynthesis.</text>
</comment>
<comment type="subunit">
    <text evidence="6">Monomer.</text>
</comment>
<keyword evidence="12 23" id="KW-0547">Nucleotide-binding</keyword>
<evidence type="ECO:0000256" key="15">
    <source>
        <dbReference type="ARBA" id="ARBA00022909"/>
    </source>
</evidence>
<feature type="domain" description="Mur ligase C-terminal" evidence="24">
    <location>
        <begin position="302"/>
        <end position="428"/>
    </location>
</feature>
<evidence type="ECO:0000256" key="8">
    <source>
        <dbReference type="ARBA" id="ARBA00013025"/>
    </source>
</evidence>
<evidence type="ECO:0000256" key="22">
    <source>
        <dbReference type="ARBA" id="ARBA00049161"/>
    </source>
</evidence>
<dbReference type="InterPro" id="IPR036565">
    <property type="entry name" value="Mur-like_cat_sf"/>
</dbReference>
<proteinExistence type="inferred from homology"/>
<evidence type="ECO:0000256" key="11">
    <source>
        <dbReference type="ARBA" id="ARBA00022723"/>
    </source>
</evidence>
<dbReference type="SUPFAM" id="SSF53623">
    <property type="entry name" value="MurD-like peptide ligases, catalytic domain"/>
    <property type="match status" value="1"/>
</dbReference>
<evidence type="ECO:0000256" key="13">
    <source>
        <dbReference type="ARBA" id="ARBA00022840"/>
    </source>
</evidence>
<evidence type="ECO:0000256" key="12">
    <source>
        <dbReference type="ARBA" id="ARBA00022741"/>
    </source>
</evidence>
<keyword evidence="11" id="KW-0479">Metal-binding</keyword>
<dbReference type="GO" id="GO:0046656">
    <property type="term" value="P:folic acid biosynthetic process"/>
    <property type="evidence" value="ECO:0007669"/>
    <property type="project" value="UniProtKB-KW"/>
</dbReference>
<dbReference type="GO" id="GO:0046872">
    <property type="term" value="F:metal ion binding"/>
    <property type="evidence" value="ECO:0007669"/>
    <property type="project" value="UniProtKB-KW"/>
</dbReference>
<dbReference type="AlphaFoldDB" id="A0A7W8HFR2"/>
<dbReference type="GO" id="GO:0008841">
    <property type="term" value="F:dihydrofolate synthase activity"/>
    <property type="evidence" value="ECO:0007669"/>
    <property type="project" value="UniProtKB-EC"/>
</dbReference>
<dbReference type="GO" id="GO:0005737">
    <property type="term" value="C:cytoplasm"/>
    <property type="evidence" value="ECO:0007669"/>
    <property type="project" value="TreeGrafter"/>
</dbReference>
<dbReference type="SUPFAM" id="SSF53244">
    <property type="entry name" value="MurD-like peptide ligases, peptide-binding domain"/>
    <property type="match status" value="1"/>
</dbReference>
<dbReference type="InterPro" id="IPR013221">
    <property type="entry name" value="Mur_ligase_cen"/>
</dbReference>
<evidence type="ECO:0000256" key="10">
    <source>
        <dbReference type="ARBA" id="ARBA00022598"/>
    </source>
</evidence>
<evidence type="ECO:0000256" key="3">
    <source>
        <dbReference type="ARBA" id="ARBA00004799"/>
    </source>
</evidence>
<dbReference type="EC" id="6.3.2.17" evidence="8"/>
<protein>
    <recommendedName>
        <fullName evidence="9">Dihydrofolate synthase/folylpolyglutamate synthase</fullName>
        <ecNumber evidence="7">6.3.2.12</ecNumber>
        <ecNumber evidence="8">6.3.2.17</ecNumber>
    </recommendedName>
    <alternativeName>
        <fullName evidence="18">Folylpoly-gamma-glutamate synthetase-dihydrofolate synthetase</fullName>
    </alternativeName>
    <alternativeName>
        <fullName evidence="16">Folylpolyglutamate synthetase</fullName>
    </alternativeName>
    <alternativeName>
        <fullName evidence="17">Tetrahydrofolylpolyglutamate synthase</fullName>
    </alternativeName>
</protein>
<evidence type="ECO:0000256" key="1">
    <source>
        <dbReference type="ARBA" id="ARBA00001946"/>
    </source>
</evidence>
<dbReference type="Pfam" id="PF02875">
    <property type="entry name" value="Mur_ligase_C"/>
    <property type="match status" value="1"/>
</dbReference>
<dbReference type="Gene3D" id="3.90.190.20">
    <property type="entry name" value="Mur ligase, C-terminal domain"/>
    <property type="match status" value="1"/>
</dbReference>
<keyword evidence="13 23" id="KW-0067">ATP-binding</keyword>
<comment type="catalytic activity">
    <reaction evidence="21">
        <text>(6R)-5,10-methylenetetrahydrofolyl-(gamma-L-Glu)(n) + L-glutamate + ATP = (6R)-5,10-methylenetetrahydrofolyl-(gamma-L-Glu)(n+1) + ADP + phosphate + H(+)</text>
        <dbReference type="Rhea" id="RHEA:51912"/>
        <dbReference type="Rhea" id="RHEA-COMP:13257"/>
        <dbReference type="Rhea" id="RHEA-COMP:13258"/>
        <dbReference type="ChEBI" id="CHEBI:15378"/>
        <dbReference type="ChEBI" id="CHEBI:29985"/>
        <dbReference type="ChEBI" id="CHEBI:30616"/>
        <dbReference type="ChEBI" id="CHEBI:43474"/>
        <dbReference type="ChEBI" id="CHEBI:136572"/>
        <dbReference type="ChEBI" id="CHEBI:456216"/>
        <dbReference type="EC" id="6.3.2.17"/>
    </reaction>
</comment>
<evidence type="ECO:0000259" key="25">
    <source>
        <dbReference type="Pfam" id="PF08245"/>
    </source>
</evidence>
<reference evidence="26 27" key="1">
    <citation type="submission" date="2020-08" db="EMBL/GenBank/DDBJ databases">
        <title>Genomic Encyclopedia of Type Strains, Phase IV (KMG-IV): sequencing the most valuable type-strain genomes for metagenomic binning, comparative biology and taxonomic classification.</title>
        <authorList>
            <person name="Goeker M."/>
        </authorList>
    </citation>
    <scope>NUCLEOTIDE SEQUENCE [LARGE SCALE GENOMIC DNA]</scope>
    <source>
        <strain evidence="26 27">DSM 29781</strain>
    </source>
</reference>
<dbReference type="EC" id="6.3.2.12" evidence="7"/>
<dbReference type="NCBIfam" id="TIGR01499">
    <property type="entry name" value="folC"/>
    <property type="match status" value="1"/>
</dbReference>
<dbReference type="UniPathway" id="UPA00077">
    <property type="reaction ID" value="UER00157"/>
</dbReference>
<feature type="domain" description="Mur ligase central" evidence="25">
    <location>
        <begin position="62"/>
        <end position="202"/>
    </location>
</feature>
<dbReference type="PIRSF" id="PIRSF001563">
    <property type="entry name" value="Folylpolyglu_synth"/>
    <property type="match status" value="1"/>
</dbReference>
<evidence type="ECO:0000256" key="4">
    <source>
        <dbReference type="ARBA" id="ARBA00005150"/>
    </source>
</evidence>
<comment type="catalytic activity">
    <reaction evidence="20">
        <text>10-formyltetrahydrofolyl-(gamma-L-Glu)(n) + L-glutamate + ATP = 10-formyltetrahydrofolyl-(gamma-L-Glu)(n+1) + ADP + phosphate + H(+)</text>
        <dbReference type="Rhea" id="RHEA:51904"/>
        <dbReference type="Rhea" id="RHEA-COMP:13088"/>
        <dbReference type="Rhea" id="RHEA-COMP:14300"/>
        <dbReference type="ChEBI" id="CHEBI:15378"/>
        <dbReference type="ChEBI" id="CHEBI:29985"/>
        <dbReference type="ChEBI" id="CHEBI:30616"/>
        <dbReference type="ChEBI" id="CHEBI:43474"/>
        <dbReference type="ChEBI" id="CHEBI:134413"/>
        <dbReference type="ChEBI" id="CHEBI:456216"/>
        <dbReference type="EC" id="6.3.2.17"/>
    </reaction>
</comment>
<keyword evidence="15" id="KW-0289">Folate biosynthesis</keyword>
<evidence type="ECO:0000256" key="9">
    <source>
        <dbReference type="ARBA" id="ARBA00019357"/>
    </source>
</evidence>
<evidence type="ECO:0000259" key="24">
    <source>
        <dbReference type="Pfam" id="PF02875"/>
    </source>
</evidence>
<keyword evidence="14" id="KW-0460">Magnesium</keyword>
<evidence type="ECO:0000256" key="5">
    <source>
        <dbReference type="ARBA" id="ARBA00008276"/>
    </source>
</evidence>
<evidence type="ECO:0000256" key="17">
    <source>
        <dbReference type="ARBA" id="ARBA00030592"/>
    </source>
</evidence>
<dbReference type="Gene3D" id="3.40.1190.10">
    <property type="entry name" value="Mur-like, catalytic domain"/>
    <property type="match status" value="1"/>
</dbReference>
<comment type="catalytic activity">
    <reaction evidence="22">
        <text>7,8-dihydropteroate + L-glutamate + ATP = 7,8-dihydrofolate + ADP + phosphate + H(+)</text>
        <dbReference type="Rhea" id="RHEA:23584"/>
        <dbReference type="ChEBI" id="CHEBI:15378"/>
        <dbReference type="ChEBI" id="CHEBI:17839"/>
        <dbReference type="ChEBI" id="CHEBI:29985"/>
        <dbReference type="ChEBI" id="CHEBI:30616"/>
        <dbReference type="ChEBI" id="CHEBI:43474"/>
        <dbReference type="ChEBI" id="CHEBI:57451"/>
        <dbReference type="ChEBI" id="CHEBI:456216"/>
        <dbReference type="EC" id="6.3.2.12"/>
    </reaction>
</comment>
<comment type="caution">
    <text evidence="26">The sequence shown here is derived from an EMBL/GenBank/DDBJ whole genome shotgun (WGS) entry which is preliminary data.</text>
</comment>
<organism evidence="26 27">
    <name type="scientific">Quisquiliibacterium transsilvanicum</name>
    <dbReference type="NCBI Taxonomy" id="1549638"/>
    <lineage>
        <taxon>Bacteria</taxon>
        <taxon>Pseudomonadati</taxon>
        <taxon>Pseudomonadota</taxon>
        <taxon>Betaproteobacteria</taxon>
        <taxon>Burkholderiales</taxon>
        <taxon>Burkholderiaceae</taxon>
        <taxon>Quisquiliibacterium</taxon>
    </lineage>
</organism>
<dbReference type="FunFam" id="3.40.1190.10:FF:000004">
    <property type="entry name" value="Dihydrofolate synthase/folylpolyglutamate synthase"/>
    <property type="match status" value="1"/>
</dbReference>
<evidence type="ECO:0000256" key="20">
    <source>
        <dbReference type="ARBA" id="ARBA00047808"/>
    </source>
</evidence>
<comment type="function">
    <text evidence="2">Functions in two distinct reactions of the de novo folate biosynthetic pathway. Catalyzes the addition of a glutamate residue to dihydropteroate (7,8-dihydropteroate or H2Pte) to form dihydrofolate (7,8-dihydrofolate monoglutamate or H2Pte-Glu). Also catalyzes successive additions of L-glutamate to tetrahydrofolate or 10-formyltetrahydrofolate or 5,10-methylenetetrahydrofolate, leading to folylpolyglutamate derivatives.</text>
</comment>
<evidence type="ECO:0000313" key="26">
    <source>
        <dbReference type="EMBL" id="MBB5271277.1"/>
    </source>
</evidence>
<comment type="similarity">
    <text evidence="5 23">Belongs to the folylpolyglutamate synthase family.</text>
</comment>
<gene>
    <name evidence="26" type="ORF">HNQ70_001281</name>
</gene>
<evidence type="ECO:0000256" key="23">
    <source>
        <dbReference type="PIRNR" id="PIRNR001563"/>
    </source>
</evidence>
<keyword evidence="10 23" id="KW-0436">Ligase</keyword>
<evidence type="ECO:0000256" key="14">
    <source>
        <dbReference type="ARBA" id="ARBA00022842"/>
    </source>
</evidence>
<accession>A0A7W8HFR2</accession>